<protein>
    <submittedName>
        <fullName evidence="3">Coiled-coil domain-containing protein</fullName>
    </submittedName>
</protein>
<dbReference type="GO" id="GO:0000398">
    <property type="term" value="P:mRNA splicing, via spliceosome"/>
    <property type="evidence" value="ECO:0007669"/>
    <property type="project" value="InterPro"/>
</dbReference>
<dbReference type="InterPro" id="IPR007590">
    <property type="entry name" value="Saf4/Yju2"/>
</dbReference>
<feature type="compositionally biased region" description="Acidic residues" evidence="2">
    <location>
        <begin position="135"/>
        <end position="144"/>
    </location>
</feature>
<dbReference type="Pfam" id="PF04502">
    <property type="entry name" value="Saf4_Yju2"/>
    <property type="match status" value="1"/>
</dbReference>
<reference evidence="4" key="1">
    <citation type="journal article" date="2011" name="Genome Res.">
        <title>Phylogeny-wide analysis of social amoeba genomes highlights ancient origins for complex intercellular communication.</title>
        <authorList>
            <person name="Heidel A.J."/>
            <person name="Lawal H.M."/>
            <person name="Felder M."/>
            <person name="Schilde C."/>
            <person name="Helps N.R."/>
            <person name="Tunggal B."/>
            <person name="Rivero F."/>
            <person name="John U."/>
            <person name="Schleicher M."/>
            <person name="Eichinger L."/>
            <person name="Platzer M."/>
            <person name="Noegel A.A."/>
            <person name="Schaap P."/>
            <person name="Gloeckner G."/>
        </authorList>
    </citation>
    <scope>NUCLEOTIDE SEQUENCE [LARGE SCALE GENOMIC DNA]</scope>
    <source>
        <strain evidence="4">SH3</strain>
    </source>
</reference>
<dbReference type="GO" id="GO:0071014">
    <property type="term" value="C:post-mRNA release spliceosomal complex"/>
    <property type="evidence" value="ECO:0007669"/>
    <property type="project" value="TreeGrafter"/>
</dbReference>
<dbReference type="PANTHER" id="PTHR12111:SF2">
    <property type="entry name" value="SPLICING FACTOR YJU2B-RELATED"/>
    <property type="match status" value="1"/>
</dbReference>
<dbReference type="GO" id="GO:0005684">
    <property type="term" value="C:U2-type spliceosomal complex"/>
    <property type="evidence" value="ECO:0007669"/>
    <property type="project" value="TreeGrafter"/>
</dbReference>
<keyword evidence="4" id="KW-1185">Reference proteome</keyword>
<evidence type="ECO:0000256" key="2">
    <source>
        <dbReference type="SAM" id="MobiDB-lite"/>
    </source>
</evidence>
<dbReference type="KEGG" id="dfa:DFA_09411"/>
<dbReference type="GeneID" id="14868269"/>
<feature type="compositionally biased region" description="Low complexity" evidence="2">
    <location>
        <begin position="340"/>
        <end position="358"/>
    </location>
</feature>
<dbReference type="STRING" id="1054147.F4Q7J8"/>
<evidence type="ECO:0000313" key="4">
    <source>
        <dbReference type="Proteomes" id="UP000007797"/>
    </source>
</evidence>
<feature type="compositionally biased region" description="Basic and acidic residues" evidence="2">
    <location>
        <begin position="145"/>
        <end position="157"/>
    </location>
</feature>
<dbReference type="Proteomes" id="UP000007797">
    <property type="component" value="Unassembled WGS sequence"/>
</dbReference>
<feature type="compositionally biased region" description="Low complexity" evidence="2">
    <location>
        <begin position="296"/>
        <end position="308"/>
    </location>
</feature>
<evidence type="ECO:0000313" key="3">
    <source>
        <dbReference type="EMBL" id="EGG16380.1"/>
    </source>
</evidence>
<dbReference type="PANTHER" id="PTHR12111">
    <property type="entry name" value="SPLICING FACTOR YJU2"/>
    <property type="match status" value="1"/>
</dbReference>
<dbReference type="OMA" id="YDDAMYK"/>
<dbReference type="OrthoDB" id="360327at2759"/>
<feature type="region of interest" description="Disordered" evidence="2">
    <location>
        <begin position="293"/>
        <end position="358"/>
    </location>
</feature>
<gene>
    <name evidence="3" type="ORF">DFA_09411</name>
</gene>
<dbReference type="RefSeq" id="XP_004354764.1">
    <property type="nucleotide sequence ID" value="XM_004354712.1"/>
</dbReference>
<comment type="similarity">
    <text evidence="1">Belongs to the CWC16 family.</text>
</comment>
<organism evidence="3 4">
    <name type="scientific">Cavenderia fasciculata</name>
    <name type="common">Slime mold</name>
    <name type="synonym">Dictyostelium fasciculatum</name>
    <dbReference type="NCBI Taxonomy" id="261658"/>
    <lineage>
        <taxon>Eukaryota</taxon>
        <taxon>Amoebozoa</taxon>
        <taxon>Evosea</taxon>
        <taxon>Eumycetozoa</taxon>
        <taxon>Dictyostelia</taxon>
        <taxon>Acytosteliales</taxon>
        <taxon>Cavenderiaceae</taxon>
        <taxon>Cavenderia</taxon>
    </lineage>
</organism>
<proteinExistence type="inferred from homology"/>
<dbReference type="EMBL" id="GL883024">
    <property type="protein sequence ID" value="EGG16380.1"/>
    <property type="molecule type" value="Genomic_DNA"/>
</dbReference>
<feature type="region of interest" description="Disordered" evidence="2">
    <location>
        <begin position="118"/>
        <end position="160"/>
    </location>
</feature>
<accession>F4Q7J8</accession>
<evidence type="ECO:0000256" key="1">
    <source>
        <dbReference type="ARBA" id="ARBA00005595"/>
    </source>
</evidence>
<dbReference type="AlphaFoldDB" id="F4Q7J8"/>
<name>F4Q7J8_CACFS</name>
<sequence length="358" mass="41507">MAERRAMNKYIPPDYDPKKGSMNTQLGQHHLRDRIKKNGVMVVRFEMPYNVWCLGCNKHIGRGTRYNAHKKLIGKYLSSDIISFKMKCRLCSHSFEIQTDPEHAQFKLADGLKRKEETWDQGGNDASDNIALGGEIDDQSDHDDDNDRQQKRTKNEDNSNIYGINLMGGKVYSDEEKSRLEIDPMFKLQHVNRDKERANQMAPTLSNMLDTMKTRNDNYKMSTMLRKTFREEKKIREAEEEDLKKRGITIPLLPLSEADKEEARQTDFLGSLKRKANQSKQFKIDDLKTSSIFQPNNINNNINNNNTNKKQTTSEEKRKEILKKKSKLDQSLFKQQSKTNSNNNNSIGSIFSSNLFNK</sequence>